<evidence type="ECO:0000256" key="9">
    <source>
        <dbReference type="ARBA" id="ARBA00022884"/>
    </source>
</evidence>
<keyword evidence="4" id="KW-0489">Methyltransferase</keyword>
<sequence length="1142" mass="122114">MHDGIPEASFAGHGNKKKDAENKAAEEALKWLKNQDAYAVLMPQPADKSAWLNITKSFTENGRLLQKWIKQYYPHLTNSASESTIFVRKSLSQETLQSHEQLSLSSDGYCVSCLGFNPGIKAADLFELGPLVPSRAGPGAESGQAIAVLVPADGSAPSEVLLNVELGLTSQAATCLGLLPGHQGAVGKLQFHGRVGLKTSRLRHPAEYLNAVKAVGSPHVPTDTRIHSRRASHDGGDIDAVCNSNQEYKSSAQFDVQGAELASGLLSPGTQPMELGRTGVEGVGRRPLFAAAATSSTSPAPSQAGGVLNALTDQAGAASLAEVGKEISSDVEIKMRCDAPSSVAEDIGDVEADPGKRRRLSDHAVSEDTLTGRGVNQLHNEKCEQDMGGLGEPENVNLTSMGGVMPTADCSEDAALSLTLVNPVSEPVMYSILPDVHEDGVAWSTVKMNRVASWIVGQPVYGDVLLTRSRASMDKYGKALIRWHDYNLDDLWCTASAPFPSMMFARQLLQPQVALLPATYSQRLAARAVEIREMSPSRVASPTASNEKWPVFEVMGDVSILSEDIHEGGVVCTASAPSAMSGQVFTSSSEPCLDLELAEQQSSLRLLHLLEEEDARKLRDFTAFEILRDNQSLRGTQTGIVNITKKGNVSLPSSQPKSGNLVKVKYVISMKSSSLTVGNEISFQEMMPNQDVNDSETGPVQDTVIVEGTVSFLFGCFSVIPELERAVACIHVGGETQTEFMMALEGSSDPLHAFKRLPAQLTVQLLEVKQVGQGTGGGAGPNLFSPPLGLQRLRLVVGLVRDARPETFVDIGCGEGKLIEQFVTTLQDSQVCVSEMELDDSAANEQHTGEKVGISLHEKCGGSVEGRKLSHVFGLDVSEGGLKGAVKRLSKLPPGMIVQLQDNVVENYIQVAISPSGLQEVPLTTHGQPQVASQPVSISEGRGGVVTLGSDAQSAIKDLSGDAAETSTSSPSKVKLFLGSAFTQALQEPAAWGDLHGCDVATMVEVIEHLDPPLLEMVAPCLLGGLRPGMLVVTTPNWEYNQVMREAEKVQIAVGSGSKVGQYSWPGPPGRDGLALRCNDHRFEWTRCEFRSWAEDSARKYGYVVRFLDLGHCIEEPAVLQTMAKDEGVGAAVQIAVFTRCA</sequence>
<evidence type="ECO:0000256" key="4">
    <source>
        <dbReference type="ARBA" id="ARBA00022603"/>
    </source>
</evidence>
<evidence type="ECO:0000256" key="8">
    <source>
        <dbReference type="ARBA" id="ARBA00022842"/>
    </source>
</evidence>
<evidence type="ECO:0000256" key="7">
    <source>
        <dbReference type="ARBA" id="ARBA00022723"/>
    </source>
</evidence>
<evidence type="ECO:0000256" key="3">
    <source>
        <dbReference type="ARBA" id="ARBA00021330"/>
    </source>
</evidence>
<evidence type="ECO:0000313" key="15">
    <source>
        <dbReference type="EMBL" id="GAX84231.1"/>
    </source>
</evidence>
<dbReference type="OrthoDB" id="549251at2759"/>
<dbReference type="AlphaFoldDB" id="A0A250XMA0"/>
<dbReference type="SUPFAM" id="SSF54768">
    <property type="entry name" value="dsRNA-binding domain-like"/>
    <property type="match status" value="1"/>
</dbReference>
<evidence type="ECO:0000256" key="6">
    <source>
        <dbReference type="ARBA" id="ARBA00022691"/>
    </source>
</evidence>
<dbReference type="InterPro" id="IPR029063">
    <property type="entry name" value="SAM-dependent_MTases_sf"/>
</dbReference>
<keyword evidence="6" id="KW-0949">S-adenosyl-L-methionine</keyword>
<organism evidence="15 16">
    <name type="scientific">Chlamydomonas eustigma</name>
    <dbReference type="NCBI Taxonomy" id="1157962"/>
    <lineage>
        <taxon>Eukaryota</taxon>
        <taxon>Viridiplantae</taxon>
        <taxon>Chlorophyta</taxon>
        <taxon>core chlorophytes</taxon>
        <taxon>Chlorophyceae</taxon>
        <taxon>CS clade</taxon>
        <taxon>Chlamydomonadales</taxon>
        <taxon>Chlamydomonadaceae</taxon>
        <taxon>Chlamydomonas</taxon>
    </lineage>
</organism>
<dbReference type="Proteomes" id="UP000232323">
    <property type="component" value="Unassembled WGS sequence"/>
</dbReference>
<evidence type="ECO:0000256" key="13">
    <source>
        <dbReference type="PROSITE-ProRule" id="PRU00266"/>
    </source>
</evidence>
<evidence type="ECO:0000256" key="12">
    <source>
        <dbReference type="ARBA" id="ARBA00048418"/>
    </source>
</evidence>
<keyword evidence="9 13" id="KW-0694">RNA-binding</keyword>
<evidence type="ECO:0000256" key="11">
    <source>
        <dbReference type="ARBA" id="ARBA00035025"/>
    </source>
</evidence>
<dbReference type="PROSITE" id="PS50137">
    <property type="entry name" value="DS_RBD"/>
    <property type="match status" value="1"/>
</dbReference>
<dbReference type="STRING" id="1157962.A0A250XMA0"/>
<dbReference type="InterPro" id="IPR026610">
    <property type="entry name" value="Hen1"/>
</dbReference>
<dbReference type="GO" id="GO:0030422">
    <property type="term" value="P:siRNA processing"/>
    <property type="evidence" value="ECO:0007669"/>
    <property type="project" value="TreeGrafter"/>
</dbReference>
<dbReference type="InterPro" id="IPR014720">
    <property type="entry name" value="dsRBD_dom"/>
</dbReference>
<dbReference type="EMBL" id="BEGY01000119">
    <property type="protein sequence ID" value="GAX84231.1"/>
    <property type="molecule type" value="Genomic_DNA"/>
</dbReference>
<dbReference type="GO" id="GO:0090486">
    <property type="term" value="F:small RNA 2'-O-methyltransferase activity"/>
    <property type="evidence" value="ECO:0007669"/>
    <property type="project" value="UniProtKB-EC"/>
</dbReference>
<keyword evidence="16" id="KW-1185">Reference proteome</keyword>
<evidence type="ECO:0000256" key="1">
    <source>
        <dbReference type="ARBA" id="ARBA00001946"/>
    </source>
</evidence>
<dbReference type="Gene3D" id="3.40.50.150">
    <property type="entry name" value="Vaccinia Virus protein VP39"/>
    <property type="match status" value="1"/>
</dbReference>
<accession>A0A250XMA0</accession>
<comment type="cofactor">
    <cofactor evidence="1">
        <name>Mg(2+)</name>
        <dbReference type="ChEBI" id="CHEBI:18420"/>
    </cofactor>
</comment>
<evidence type="ECO:0000313" key="16">
    <source>
        <dbReference type="Proteomes" id="UP000232323"/>
    </source>
</evidence>
<reference evidence="15 16" key="1">
    <citation type="submission" date="2017-08" db="EMBL/GenBank/DDBJ databases">
        <title>Acidophilic green algal genome provides insights into adaptation to an acidic environment.</title>
        <authorList>
            <person name="Hirooka S."/>
            <person name="Hirose Y."/>
            <person name="Kanesaki Y."/>
            <person name="Higuchi S."/>
            <person name="Fujiwara T."/>
            <person name="Onuma R."/>
            <person name="Era A."/>
            <person name="Ohbayashi R."/>
            <person name="Uzuka A."/>
            <person name="Nozaki H."/>
            <person name="Yoshikawa H."/>
            <person name="Miyagishima S.Y."/>
        </authorList>
    </citation>
    <scope>NUCLEOTIDE SEQUENCE [LARGE SCALE GENOMIC DNA]</scope>
    <source>
        <strain evidence="15 16">NIES-2499</strain>
    </source>
</reference>
<feature type="domain" description="DRBM" evidence="14">
    <location>
        <begin position="1"/>
        <end position="34"/>
    </location>
</feature>
<comment type="catalytic activity">
    <reaction evidence="12">
        <text>small RNA 3'-end nucleotide + S-adenosyl-L-methionine = small RNA 3'-end 2'-O-methylnucleotide + S-adenosyl-L-homocysteine + H(+)</text>
        <dbReference type="Rhea" id="RHEA:37887"/>
        <dbReference type="Rhea" id="RHEA-COMP:10415"/>
        <dbReference type="Rhea" id="RHEA-COMP:10416"/>
        <dbReference type="ChEBI" id="CHEBI:15378"/>
        <dbReference type="ChEBI" id="CHEBI:57856"/>
        <dbReference type="ChEBI" id="CHEBI:59789"/>
        <dbReference type="ChEBI" id="CHEBI:74896"/>
        <dbReference type="ChEBI" id="CHEBI:74898"/>
        <dbReference type="EC" id="2.1.1.386"/>
    </reaction>
</comment>
<keyword evidence="7" id="KW-0479">Metal-binding</keyword>
<evidence type="ECO:0000256" key="5">
    <source>
        <dbReference type="ARBA" id="ARBA00022679"/>
    </source>
</evidence>
<dbReference type="GO" id="GO:0046872">
    <property type="term" value="F:metal ion binding"/>
    <property type="evidence" value="ECO:0007669"/>
    <property type="project" value="UniProtKB-KW"/>
</dbReference>
<gene>
    <name evidence="15" type="ORF">CEUSTIGMA_g11654.t1</name>
</gene>
<dbReference type="GO" id="GO:0005634">
    <property type="term" value="C:nucleus"/>
    <property type="evidence" value="ECO:0007669"/>
    <property type="project" value="TreeGrafter"/>
</dbReference>
<dbReference type="GO" id="GO:0003723">
    <property type="term" value="F:RNA binding"/>
    <property type="evidence" value="ECO:0007669"/>
    <property type="project" value="UniProtKB-UniRule"/>
</dbReference>
<dbReference type="EC" id="2.1.1.386" evidence="11"/>
<comment type="similarity">
    <text evidence="2">Belongs to the methyltransferase superfamily. HEN1 family.</text>
</comment>
<evidence type="ECO:0000256" key="10">
    <source>
        <dbReference type="ARBA" id="ARBA00023158"/>
    </source>
</evidence>
<dbReference type="GO" id="GO:0001510">
    <property type="term" value="P:RNA methylation"/>
    <property type="evidence" value="ECO:0007669"/>
    <property type="project" value="InterPro"/>
</dbReference>
<comment type="caution">
    <text evidence="15">The sequence shown here is derived from an EMBL/GenBank/DDBJ whole genome shotgun (WGS) entry which is preliminary data.</text>
</comment>
<dbReference type="SUPFAM" id="SSF53335">
    <property type="entry name" value="S-adenosyl-L-methionine-dependent methyltransferases"/>
    <property type="match status" value="1"/>
</dbReference>
<dbReference type="PANTHER" id="PTHR21404:SF3">
    <property type="entry name" value="SMALL RNA 2'-O-METHYLTRANSFERASE"/>
    <property type="match status" value="1"/>
</dbReference>
<name>A0A250XMA0_9CHLO</name>
<evidence type="ECO:0000259" key="14">
    <source>
        <dbReference type="PROSITE" id="PS50137"/>
    </source>
</evidence>
<protein>
    <recommendedName>
        <fullName evidence="3">Small RNA 2'-O-methyltransferase</fullName>
        <ecNumber evidence="11">2.1.1.386</ecNumber>
    </recommendedName>
</protein>
<keyword evidence="5" id="KW-0808">Transferase</keyword>
<evidence type="ECO:0000256" key="2">
    <source>
        <dbReference type="ARBA" id="ARBA00009026"/>
    </source>
</evidence>
<dbReference type="PANTHER" id="PTHR21404">
    <property type="entry name" value="HEN1"/>
    <property type="match status" value="1"/>
</dbReference>
<keyword evidence="10" id="KW-0943">RNA-mediated gene silencing</keyword>
<proteinExistence type="inferred from homology"/>
<dbReference type="GO" id="GO:0005737">
    <property type="term" value="C:cytoplasm"/>
    <property type="evidence" value="ECO:0007669"/>
    <property type="project" value="TreeGrafter"/>
</dbReference>
<keyword evidence="8" id="KW-0460">Magnesium</keyword>